<dbReference type="EMBL" id="JACSQV010000017">
    <property type="protein sequence ID" value="MBD7919901.1"/>
    <property type="molecule type" value="Genomic_DNA"/>
</dbReference>
<comment type="caution">
    <text evidence="2">The sequence shown here is derived from an EMBL/GenBank/DDBJ whole genome shotgun (WGS) entry which is preliminary data.</text>
</comment>
<reference evidence="2 3" key="1">
    <citation type="submission" date="2020-08" db="EMBL/GenBank/DDBJ databases">
        <title>A Genomic Blueprint of the Chicken Gut Microbiome.</title>
        <authorList>
            <person name="Gilroy R."/>
            <person name="Ravi A."/>
            <person name="Getino M."/>
            <person name="Pursley I."/>
            <person name="Horton D.L."/>
            <person name="Alikhan N.-F."/>
            <person name="Baker D."/>
            <person name="Gharbi K."/>
            <person name="Hall N."/>
            <person name="Watson M."/>
            <person name="Adriaenssens E.M."/>
            <person name="Foster-Nyarko E."/>
            <person name="Jarju S."/>
            <person name="Secka A."/>
            <person name="Antonio M."/>
            <person name="Oren A."/>
            <person name="Chaudhuri R."/>
            <person name="La Ragione R.M."/>
            <person name="Hildebrand F."/>
            <person name="Pallen M.J."/>
        </authorList>
    </citation>
    <scope>NUCLEOTIDE SEQUENCE [LARGE SCALE GENOMIC DNA]</scope>
    <source>
        <strain evidence="2 3">Sa3CUA2</strain>
    </source>
</reference>
<proteinExistence type="predicted"/>
<dbReference type="InterPro" id="IPR022104">
    <property type="entry name" value="DUF3644"/>
</dbReference>
<evidence type="ECO:0000259" key="1">
    <source>
        <dbReference type="Pfam" id="PF12358"/>
    </source>
</evidence>
<name>A0ABR8QHJ5_9CELL</name>
<feature type="domain" description="DUF3644" evidence="1">
    <location>
        <begin position="11"/>
        <end position="108"/>
    </location>
</feature>
<evidence type="ECO:0000313" key="3">
    <source>
        <dbReference type="Proteomes" id="UP000604241"/>
    </source>
</evidence>
<dbReference type="Pfam" id="PF12358">
    <property type="entry name" value="DUF3644"/>
    <property type="match status" value="1"/>
</dbReference>
<dbReference type="Proteomes" id="UP000604241">
    <property type="component" value="Unassembled WGS sequence"/>
</dbReference>
<gene>
    <name evidence="2" type="ORF">H9657_16640</name>
</gene>
<protein>
    <recommendedName>
        <fullName evidence="1">DUF3644 domain-containing protein</fullName>
    </recommendedName>
</protein>
<keyword evidence="3" id="KW-1185">Reference proteome</keyword>
<dbReference type="RefSeq" id="WP_191784549.1">
    <property type="nucleotide sequence ID" value="NZ_JACSQV010000017.1"/>
</dbReference>
<organism evidence="2 3">
    <name type="scientific">Cellulomonas avistercoris</name>
    <dbReference type="NCBI Taxonomy" id="2762242"/>
    <lineage>
        <taxon>Bacteria</taxon>
        <taxon>Bacillati</taxon>
        <taxon>Actinomycetota</taxon>
        <taxon>Actinomycetes</taxon>
        <taxon>Micrococcales</taxon>
        <taxon>Cellulomonadaceae</taxon>
        <taxon>Cellulomonas</taxon>
    </lineage>
</organism>
<accession>A0ABR8QHJ5</accession>
<evidence type="ECO:0000313" key="2">
    <source>
        <dbReference type="EMBL" id="MBD7919901.1"/>
    </source>
</evidence>
<sequence length="368" mass="40540">MRMRRQAAMYLDTAIESLTLAIELFNRPSPTARDHAVPMLLGHSFEMLLKSIIFQARGTVRDKGDELTHSLGRCIGIAADDLHVLSSDERALLSALKQDRDCATHDSIVMSEQLLWVHMRSGITVARRLLRDQLHLDLSELLPGRVIPVSTEPPHQLQALVEEELATVAALLAPGTRRGPDARARLRPLLSLDGAATGRVDPPTENEVARAEAALRKGAEWQRILPGLATLSISPVAPGGDAQEVVLRVGKAAEAIPVRKARRDEEALAYRSMDPFEEYAGKLTKFGEKLGLTQQQGYALIEHLAIKDDDAAYFCRRTKNGNVQYQGLSARAYDLGRKALEGGVDVADITRRYHESRSRKGAARRAMP</sequence>